<gene>
    <name evidence="2" type="ORF">JWG45_15895</name>
</gene>
<dbReference type="Pfam" id="PF01381">
    <property type="entry name" value="HTH_3"/>
    <property type="match status" value="1"/>
</dbReference>
<dbReference type="RefSeq" id="WP_205280623.1">
    <property type="nucleotide sequence ID" value="NZ_JAFFPU010000063.1"/>
</dbReference>
<accession>A0ABS2UE57</accession>
<feature type="domain" description="HTH cro/C1-type" evidence="1">
    <location>
        <begin position="15"/>
        <end position="69"/>
    </location>
</feature>
<name>A0ABS2UE57_9LEPT</name>
<dbReference type="SUPFAM" id="SSF47413">
    <property type="entry name" value="lambda repressor-like DNA-binding domains"/>
    <property type="match status" value="1"/>
</dbReference>
<dbReference type="CDD" id="cd00093">
    <property type="entry name" value="HTH_XRE"/>
    <property type="match status" value="1"/>
</dbReference>
<dbReference type="SMART" id="SM00530">
    <property type="entry name" value="HTH_XRE"/>
    <property type="match status" value="1"/>
</dbReference>
<reference evidence="2 3" key="1">
    <citation type="submission" date="2021-02" db="EMBL/GenBank/DDBJ databases">
        <title>Leptospira ainlahdjerensis sp. nov., Leptospira ainazelensis sp. nov., Leptospira abararensis sp. nov. and Leptospira chreensis sp. nov., four new species isolated from water sources in Algeria.</title>
        <authorList>
            <person name="Amara Korba A."/>
            <person name="Kainiu M."/>
            <person name="Vincent A.T."/>
            <person name="Mariet J.-F."/>
            <person name="Veyrier F.J."/>
            <person name="Goarant C."/>
            <person name="Picardeau M."/>
        </authorList>
    </citation>
    <scope>NUCLEOTIDE SEQUENCE [LARGE SCALE GENOMIC DNA]</scope>
    <source>
        <strain evidence="2 3">201903070</strain>
    </source>
</reference>
<dbReference type="InterPro" id="IPR001387">
    <property type="entry name" value="Cro/C1-type_HTH"/>
</dbReference>
<evidence type="ECO:0000313" key="3">
    <source>
        <dbReference type="Proteomes" id="UP000724686"/>
    </source>
</evidence>
<evidence type="ECO:0000313" key="2">
    <source>
        <dbReference type="EMBL" id="MBM9578628.1"/>
    </source>
</evidence>
<dbReference type="Proteomes" id="UP000724686">
    <property type="component" value="Unassembled WGS sequence"/>
</dbReference>
<keyword evidence="3" id="KW-1185">Reference proteome</keyword>
<organism evidence="2 3">
    <name type="scientific">Leptospira ainlahdjerensis</name>
    <dbReference type="NCBI Taxonomy" id="2810033"/>
    <lineage>
        <taxon>Bacteria</taxon>
        <taxon>Pseudomonadati</taxon>
        <taxon>Spirochaetota</taxon>
        <taxon>Spirochaetia</taxon>
        <taxon>Leptospirales</taxon>
        <taxon>Leptospiraceae</taxon>
        <taxon>Leptospira</taxon>
    </lineage>
</organism>
<protein>
    <submittedName>
        <fullName evidence="2">Helix-turn-helix transcriptional regulator</fullName>
    </submittedName>
</protein>
<dbReference type="Gene3D" id="1.10.260.40">
    <property type="entry name" value="lambda repressor-like DNA-binding domains"/>
    <property type="match status" value="1"/>
</dbReference>
<dbReference type="PROSITE" id="PS50943">
    <property type="entry name" value="HTH_CROC1"/>
    <property type="match status" value="1"/>
</dbReference>
<proteinExistence type="predicted"/>
<dbReference type="InterPro" id="IPR010982">
    <property type="entry name" value="Lambda_DNA-bd_dom_sf"/>
</dbReference>
<dbReference type="EMBL" id="JAFFPU010000063">
    <property type="protein sequence ID" value="MBM9578628.1"/>
    <property type="molecule type" value="Genomic_DNA"/>
</dbReference>
<comment type="caution">
    <text evidence="2">The sequence shown here is derived from an EMBL/GenBank/DDBJ whole genome shotgun (WGS) entry which is preliminary data.</text>
</comment>
<evidence type="ECO:0000259" key="1">
    <source>
        <dbReference type="PROSITE" id="PS50943"/>
    </source>
</evidence>
<sequence>MKKEYFQTDRLEIVLKYLKEEKGLNQGQVADSIGLTGAAITRMLKGKLPISSKTALLFEHIHNISYQWFEVGEGKMILESGVTSSRSMKSDAKAILLQKLEKRKNVSKLIESLLELSDNQISAIRKIVESYDK</sequence>